<keyword evidence="3" id="KW-0413">Isomerase</keyword>
<reference evidence="3 4" key="1">
    <citation type="submission" date="2023-03" db="EMBL/GenBank/DDBJ databases">
        <title>Paludisphaera mucosa sp. nov. a novel planctomycete from northern fen.</title>
        <authorList>
            <person name="Ivanova A."/>
        </authorList>
    </citation>
    <scope>NUCLEOTIDE SEQUENCE [LARGE SCALE GENOMIC DNA]</scope>
    <source>
        <strain evidence="3 4">Pla2</strain>
    </source>
</reference>
<evidence type="ECO:0000313" key="4">
    <source>
        <dbReference type="Proteomes" id="UP001216907"/>
    </source>
</evidence>
<name>A0ABT6F5K6_9BACT</name>
<keyword evidence="4" id="KW-1185">Reference proteome</keyword>
<dbReference type="Proteomes" id="UP001216907">
    <property type="component" value="Unassembled WGS sequence"/>
</dbReference>
<proteinExistence type="predicted"/>
<dbReference type="InterPro" id="IPR050312">
    <property type="entry name" value="IolE/XylAMocC-like"/>
</dbReference>
<dbReference type="InterPro" id="IPR013022">
    <property type="entry name" value="Xyl_isomerase-like_TIM-brl"/>
</dbReference>
<feature type="signal peptide" evidence="1">
    <location>
        <begin position="1"/>
        <end position="29"/>
    </location>
</feature>
<protein>
    <submittedName>
        <fullName evidence="3">Sugar phosphate isomerase/epimerase</fullName>
    </submittedName>
</protein>
<dbReference type="EMBL" id="JARRAG010000001">
    <property type="protein sequence ID" value="MDG3002695.1"/>
    <property type="molecule type" value="Genomic_DNA"/>
</dbReference>
<dbReference type="Gene3D" id="3.20.20.150">
    <property type="entry name" value="Divalent-metal-dependent TIM barrel enzymes"/>
    <property type="match status" value="1"/>
</dbReference>
<dbReference type="RefSeq" id="WP_277859059.1">
    <property type="nucleotide sequence ID" value="NZ_JARRAG010000001.1"/>
</dbReference>
<dbReference type="SUPFAM" id="SSF51658">
    <property type="entry name" value="Xylose isomerase-like"/>
    <property type="match status" value="1"/>
</dbReference>
<evidence type="ECO:0000313" key="3">
    <source>
        <dbReference type="EMBL" id="MDG3002695.1"/>
    </source>
</evidence>
<evidence type="ECO:0000256" key="1">
    <source>
        <dbReference type="SAM" id="SignalP"/>
    </source>
</evidence>
<dbReference type="InterPro" id="IPR006311">
    <property type="entry name" value="TAT_signal"/>
</dbReference>
<dbReference type="PANTHER" id="PTHR12110">
    <property type="entry name" value="HYDROXYPYRUVATE ISOMERASE"/>
    <property type="match status" value="1"/>
</dbReference>
<feature type="chain" id="PRO_5045250538" evidence="1">
    <location>
        <begin position="30"/>
        <end position="290"/>
    </location>
</feature>
<organism evidence="3 4">
    <name type="scientific">Paludisphaera mucosa</name>
    <dbReference type="NCBI Taxonomy" id="3030827"/>
    <lineage>
        <taxon>Bacteria</taxon>
        <taxon>Pseudomonadati</taxon>
        <taxon>Planctomycetota</taxon>
        <taxon>Planctomycetia</taxon>
        <taxon>Isosphaerales</taxon>
        <taxon>Isosphaeraceae</taxon>
        <taxon>Paludisphaera</taxon>
    </lineage>
</organism>
<dbReference type="PROSITE" id="PS51318">
    <property type="entry name" value="TAT"/>
    <property type="match status" value="1"/>
</dbReference>
<evidence type="ECO:0000259" key="2">
    <source>
        <dbReference type="Pfam" id="PF01261"/>
    </source>
</evidence>
<accession>A0ABT6F5K6</accession>
<gene>
    <name evidence="3" type="ORF">PZE19_02750</name>
</gene>
<feature type="domain" description="Xylose isomerase-like TIM barrel" evidence="2">
    <location>
        <begin position="54"/>
        <end position="270"/>
    </location>
</feature>
<dbReference type="GO" id="GO:0016853">
    <property type="term" value="F:isomerase activity"/>
    <property type="evidence" value="ECO:0007669"/>
    <property type="project" value="UniProtKB-KW"/>
</dbReference>
<dbReference type="InterPro" id="IPR036237">
    <property type="entry name" value="Xyl_isomerase-like_sf"/>
</dbReference>
<sequence>MKDVDRRGFLAAAAGAAAGAAWGATTASAAFAPKTPWKRAFMLGQTKGPILPTFKLLKEAGFEGVELISPNELDLKEVLAARDETGLVIHGVSGGRHWQEPLSDPDPAVVERGVAAIKQEFLDVKAYGGTTVLVVPAVVNKKVSYRQAWERSQAHIRKLIPFAEQAGVKIAVEEVWNKFLLSPIEFARYIDEFESPAVGAYFDVGNVVEFAYPQEWIRELGKRILKIHIKEYAKPKRFDYPLGEGEIDWPAVRSALTEIGYDGWITAEVGLGDLDRMKDVVARMNKLLFD</sequence>
<dbReference type="Pfam" id="PF01261">
    <property type="entry name" value="AP_endonuc_2"/>
    <property type="match status" value="1"/>
</dbReference>
<keyword evidence="1" id="KW-0732">Signal</keyword>
<comment type="caution">
    <text evidence="3">The sequence shown here is derived from an EMBL/GenBank/DDBJ whole genome shotgun (WGS) entry which is preliminary data.</text>
</comment>